<gene>
    <name evidence="5" type="primary">rplY</name>
    <name evidence="5" type="synonym">ctc</name>
    <name evidence="9" type="ORF">C3F09_12595</name>
</gene>
<dbReference type="GO" id="GO:0003735">
    <property type="term" value="F:structural constituent of ribosome"/>
    <property type="evidence" value="ECO:0007669"/>
    <property type="project" value="InterPro"/>
</dbReference>
<evidence type="ECO:0000256" key="6">
    <source>
        <dbReference type="SAM" id="MobiDB-lite"/>
    </source>
</evidence>
<proteinExistence type="inferred from homology"/>
<dbReference type="InterPro" id="IPR011035">
    <property type="entry name" value="Ribosomal_bL25/Gln-tRNA_synth"/>
</dbReference>
<dbReference type="CDD" id="cd00495">
    <property type="entry name" value="Ribosomal_L25_TL5_CTC"/>
    <property type="match status" value="1"/>
</dbReference>
<feature type="domain" description="Large ribosomal subunit protein bL25 beta" evidence="8">
    <location>
        <begin position="103"/>
        <end position="184"/>
    </location>
</feature>
<dbReference type="GO" id="GO:0022625">
    <property type="term" value="C:cytosolic large ribosomal subunit"/>
    <property type="evidence" value="ECO:0007669"/>
    <property type="project" value="TreeGrafter"/>
</dbReference>
<evidence type="ECO:0000313" key="9">
    <source>
        <dbReference type="EMBL" id="PWB67919.1"/>
    </source>
</evidence>
<dbReference type="InterPro" id="IPR020056">
    <property type="entry name" value="Rbsml_bL25/Gln-tRNA_synth_N"/>
</dbReference>
<dbReference type="GO" id="GO:0008097">
    <property type="term" value="F:5S rRNA binding"/>
    <property type="evidence" value="ECO:0007669"/>
    <property type="project" value="InterPro"/>
</dbReference>
<name>A0A855WV54_9BACT</name>
<dbReference type="NCBIfam" id="NF004128">
    <property type="entry name" value="PRK05618.1-2"/>
    <property type="match status" value="1"/>
</dbReference>
<dbReference type="InterPro" id="IPR020930">
    <property type="entry name" value="Ribosomal_uL5_bac-type"/>
</dbReference>
<dbReference type="InterPro" id="IPR029751">
    <property type="entry name" value="Ribosomal_L25_dom"/>
</dbReference>
<feature type="compositionally biased region" description="Low complexity" evidence="6">
    <location>
        <begin position="198"/>
        <end position="217"/>
    </location>
</feature>
<evidence type="ECO:0000256" key="5">
    <source>
        <dbReference type="HAMAP-Rule" id="MF_01334"/>
    </source>
</evidence>
<evidence type="ECO:0000256" key="2">
    <source>
        <dbReference type="ARBA" id="ARBA00022884"/>
    </source>
</evidence>
<dbReference type="GO" id="GO:0006412">
    <property type="term" value="P:translation"/>
    <property type="evidence" value="ECO:0007669"/>
    <property type="project" value="UniProtKB-UniRule"/>
</dbReference>
<comment type="function">
    <text evidence="5">This is one of the proteins that binds to the 5S RNA in the ribosome where it forms part of the central protuberance.</text>
</comment>
<organism evidence="9 10">
    <name type="scientific">candidate division GN15 bacterium</name>
    <dbReference type="NCBI Taxonomy" id="2072418"/>
    <lineage>
        <taxon>Bacteria</taxon>
        <taxon>candidate division GN15</taxon>
    </lineage>
</organism>
<keyword evidence="4 5" id="KW-0687">Ribonucleoprotein</keyword>
<dbReference type="SUPFAM" id="SSF50715">
    <property type="entry name" value="Ribosomal protein L25-like"/>
    <property type="match status" value="1"/>
</dbReference>
<evidence type="ECO:0000313" key="10">
    <source>
        <dbReference type="Proteomes" id="UP000250918"/>
    </source>
</evidence>
<dbReference type="Gene3D" id="2.40.240.10">
    <property type="entry name" value="Ribosomal Protein L25, Chain P"/>
    <property type="match status" value="1"/>
</dbReference>
<keyword evidence="2 5" id="KW-0694">RNA-binding</keyword>
<dbReference type="Pfam" id="PF14693">
    <property type="entry name" value="Ribosomal_TL5_C"/>
    <property type="match status" value="1"/>
</dbReference>
<dbReference type="HAMAP" id="MF_01334">
    <property type="entry name" value="Ribosomal_bL25_CTC"/>
    <property type="match status" value="1"/>
</dbReference>
<dbReference type="EMBL" id="PQAP01000224">
    <property type="protein sequence ID" value="PWB67919.1"/>
    <property type="molecule type" value="Genomic_DNA"/>
</dbReference>
<feature type="compositionally biased region" description="Polar residues" evidence="6">
    <location>
        <begin position="1"/>
        <end position="12"/>
    </location>
</feature>
<dbReference type="Pfam" id="PF01386">
    <property type="entry name" value="Ribosomal_L25p"/>
    <property type="match status" value="1"/>
</dbReference>
<feature type="region of interest" description="Disordered" evidence="6">
    <location>
        <begin position="198"/>
        <end position="259"/>
    </location>
</feature>
<dbReference type="InterPro" id="IPR001021">
    <property type="entry name" value="Ribosomal_bL25_long"/>
</dbReference>
<evidence type="ECO:0000256" key="4">
    <source>
        <dbReference type="ARBA" id="ARBA00023274"/>
    </source>
</evidence>
<sequence>MKEISITANTRETGGKGPARRVRGTGNIPAVVYGPETQPTAIAVSEKELRGALKTAGGVHGSIFTLNLNGQQSKVIVREIQRDPLTSRMTHIDFHAISMNRPINIEIPIRFTGLAKGVKSEGGIMQVVMRDIEISCLPVNIPEHFEVDVTELGIGDSIHVRNLSIPNVQILADPSNVVVVISAPTIIKTETVAAEAAPAEGEAAEGAEGAEGAAPAEAGKEGAKKEAGKEAAGGKKEAAGKEAPKAAGKEAPKKEEKKK</sequence>
<evidence type="ECO:0000259" key="7">
    <source>
        <dbReference type="Pfam" id="PF01386"/>
    </source>
</evidence>
<dbReference type="PANTHER" id="PTHR33284">
    <property type="entry name" value="RIBOSOMAL PROTEIN L25/GLN-TRNA SYNTHETASE, ANTI-CODON-BINDING DOMAIN-CONTAINING PROTEIN"/>
    <property type="match status" value="1"/>
</dbReference>
<evidence type="ECO:0000256" key="3">
    <source>
        <dbReference type="ARBA" id="ARBA00022980"/>
    </source>
</evidence>
<feature type="region of interest" description="Disordered" evidence="6">
    <location>
        <begin position="1"/>
        <end position="23"/>
    </location>
</feature>
<dbReference type="InterPro" id="IPR020057">
    <property type="entry name" value="Ribosomal_bL25_b-dom"/>
</dbReference>
<dbReference type="Proteomes" id="UP000250918">
    <property type="component" value="Unassembled WGS sequence"/>
</dbReference>
<comment type="similarity">
    <text evidence="5">Belongs to the bacterial ribosomal protein bL25 family. CTC subfamily.</text>
</comment>
<dbReference type="NCBIfam" id="TIGR00731">
    <property type="entry name" value="bL25_bact_ctc"/>
    <property type="match status" value="1"/>
</dbReference>
<evidence type="ECO:0000259" key="8">
    <source>
        <dbReference type="Pfam" id="PF14693"/>
    </source>
</evidence>
<dbReference type="InterPro" id="IPR037121">
    <property type="entry name" value="Ribosomal_bL25_C"/>
</dbReference>
<evidence type="ECO:0000256" key="1">
    <source>
        <dbReference type="ARBA" id="ARBA00022730"/>
    </source>
</evidence>
<dbReference type="Gene3D" id="2.170.120.20">
    <property type="entry name" value="Ribosomal protein L25, beta domain"/>
    <property type="match status" value="1"/>
</dbReference>
<dbReference type="PANTHER" id="PTHR33284:SF1">
    <property type="entry name" value="RIBOSOMAL PROTEIN L25_GLN-TRNA SYNTHETASE, ANTI-CODON-BINDING DOMAIN-CONTAINING PROTEIN"/>
    <property type="match status" value="1"/>
</dbReference>
<accession>A0A855WV54</accession>
<protein>
    <recommendedName>
        <fullName evidence="5">Large ribosomal subunit protein bL25</fullName>
    </recommendedName>
    <alternativeName>
        <fullName evidence="5">General stress protein CTC</fullName>
    </alternativeName>
</protein>
<feature type="domain" description="Large ribosomal subunit protein bL25 L25" evidence="7">
    <location>
        <begin position="6"/>
        <end position="94"/>
    </location>
</feature>
<feature type="compositionally biased region" description="Basic and acidic residues" evidence="6">
    <location>
        <begin position="218"/>
        <end position="259"/>
    </location>
</feature>
<keyword evidence="3 5" id="KW-0689">Ribosomal protein</keyword>
<dbReference type="AlphaFoldDB" id="A0A855WV54"/>
<comment type="subunit">
    <text evidence="5">Part of the 50S ribosomal subunit; part of the 5S rRNA/L5/L18/L25 subcomplex. Contacts the 5S rRNA. Binds to the 5S rRNA independently of L5 and L18.</text>
</comment>
<comment type="caution">
    <text evidence="9">The sequence shown here is derived from an EMBL/GenBank/DDBJ whole genome shotgun (WGS) entry which is preliminary data.</text>
</comment>
<keyword evidence="1 5" id="KW-0699">rRNA-binding</keyword>
<reference evidence="9 10" key="1">
    <citation type="journal article" date="2018" name="ISME J.">
        <title>A methanotrophic archaeon couples anaerobic oxidation of methane to Fe(III) reduction.</title>
        <authorList>
            <person name="Cai C."/>
            <person name="Leu A.O."/>
            <person name="Xie G.J."/>
            <person name="Guo J."/>
            <person name="Feng Y."/>
            <person name="Zhao J.X."/>
            <person name="Tyson G.W."/>
            <person name="Yuan Z."/>
            <person name="Hu S."/>
        </authorList>
    </citation>
    <scope>NUCLEOTIDE SEQUENCE [LARGE SCALE GENOMIC DNA]</scope>
    <source>
        <strain evidence="9">FeB_12</strain>
    </source>
</reference>